<feature type="transmembrane region" description="Helical" evidence="6">
    <location>
        <begin position="535"/>
        <end position="556"/>
    </location>
</feature>
<evidence type="ECO:0000256" key="5">
    <source>
        <dbReference type="ARBA" id="ARBA00023136"/>
    </source>
</evidence>
<feature type="domain" description="ABC3 transporter permease C-terminal" evidence="7">
    <location>
        <begin position="62"/>
        <end position="181"/>
    </location>
</feature>
<organism evidence="8 9">
    <name type="scientific">Planococcus glaciei</name>
    <dbReference type="NCBI Taxonomy" id="459472"/>
    <lineage>
        <taxon>Bacteria</taxon>
        <taxon>Bacillati</taxon>
        <taxon>Bacillota</taxon>
        <taxon>Bacilli</taxon>
        <taxon>Bacillales</taxon>
        <taxon>Caryophanaceae</taxon>
        <taxon>Planococcus</taxon>
    </lineage>
</organism>
<evidence type="ECO:0000256" key="2">
    <source>
        <dbReference type="ARBA" id="ARBA00022475"/>
    </source>
</evidence>
<gene>
    <name evidence="8" type="ORF">HF394_11605</name>
</gene>
<feature type="transmembrane region" description="Helical" evidence="6">
    <location>
        <begin position="229"/>
        <end position="252"/>
    </location>
</feature>
<dbReference type="GO" id="GO:0055085">
    <property type="term" value="P:transmembrane transport"/>
    <property type="evidence" value="ECO:0007669"/>
    <property type="project" value="UniProtKB-UniRule"/>
</dbReference>
<dbReference type="RefSeq" id="WP_176294661.1">
    <property type="nucleotide sequence ID" value="NZ_CP051177.1"/>
</dbReference>
<feature type="transmembrane region" description="Helical" evidence="6">
    <location>
        <begin position="104"/>
        <end position="132"/>
    </location>
</feature>
<dbReference type="AlphaFoldDB" id="A0A7H8QAW6"/>
<feature type="transmembrane region" description="Helical" evidence="6">
    <location>
        <begin position="590"/>
        <end position="612"/>
    </location>
</feature>
<sequence length="658" mass="74258">MNNRFFTSLAVRNIKSNKQLYVPYLLSSTAIITMFYLMSSLLTNKFVQERSSVLPTLFAMGTIVIGIFSFIFILYINSFLIKRRKKEIGLYGILGLEKKHVAKILFFETLITTFVSIAGALIVGQVFGRLFFMLLNYLLRLPTNINYSTSPMTALITAGLFAGVFAITYLYNVSQFTFANPIKLLKGKKEGEKEPKGSILLFILSIVLIGWGYGISLTIADPLSAISKFFLAVLLVIMGTYLLFITGSIYILKALKKNKRIYYRPGPFISISGMLYRMKQNAVGLANICILASMVIIAVSTTVTIFVGTEETLENRFPKENNMTLNGTDLSQEELNTQFVGLQGKFREEAQKMELKVTDMESYRYLTVFGNLEGNRLVFEEGFPAANVPLYIQVLLLEDFNEMAGKQIELSNGEALYYHSKGALNQQNIVIGDQEFKLKEADYDFGGEAAIVTTMVLIVPELSQIEMISEIYQQELPQANPASIDAFIGWNTDGTNAQKKALGKQMKQLSSASESLSFESREAFREEWYSMNGGFLFLGIFLGLLFTIGTVLITYFKQVSEGFDDREKFQIMQKVGLDKDMVHESTRSQIVWMFLLPIVTATIHVIFAYPIVRKMLTVFGVTSEITWLLSFTGVVVAFSAIYWMIYRITSRVYYSIVK</sequence>
<dbReference type="InterPro" id="IPR027022">
    <property type="entry name" value="ABC_permease_BceB-typ"/>
</dbReference>
<dbReference type="Pfam" id="PF02687">
    <property type="entry name" value="FtsX"/>
    <property type="match status" value="1"/>
</dbReference>
<evidence type="ECO:0000256" key="6">
    <source>
        <dbReference type="PIRNR" id="PIRNR018968"/>
    </source>
</evidence>
<feature type="transmembrane region" description="Helical" evidence="6">
    <location>
        <begin position="199"/>
        <end position="217"/>
    </location>
</feature>
<feature type="transmembrane region" description="Helical" evidence="6">
    <location>
        <begin position="284"/>
        <end position="307"/>
    </location>
</feature>
<feature type="transmembrane region" description="Helical" evidence="6">
    <location>
        <begin position="624"/>
        <end position="645"/>
    </location>
</feature>
<keyword evidence="5 6" id="KW-0472">Membrane</keyword>
<feature type="transmembrane region" description="Helical" evidence="6">
    <location>
        <begin position="21"/>
        <end position="42"/>
    </location>
</feature>
<dbReference type="PANTHER" id="PTHR46795">
    <property type="entry name" value="ABC TRANSPORTER PERMEASE-RELATED-RELATED"/>
    <property type="match status" value="1"/>
</dbReference>
<feature type="transmembrane region" description="Helical" evidence="6">
    <location>
        <begin position="152"/>
        <end position="178"/>
    </location>
</feature>
<reference evidence="9" key="1">
    <citation type="submission" date="2020-06" db="EMBL/GenBank/DDBJ databases">
        <title>Isolation of Planomicrobium glaciei.</title>
        <authorList>
            <person name="Malisova L."/>
            <person name="Safrankova R."/>
            <person name="Jakubu V."/>
            <person name="Spanelova P."/>
        </authorList>
    </citation>
    <scope>NUCLEOTIDE SEQUENCE [LARGE SCALE GENOMIC DNA]</scope>
    <source>
        <strain evidence="9">NRL-ATB46093</strain>
    </source>
</reference>
<keyword evidence="4 6" id="KW-1133">Transmembrane helix</keyword>
<evidence type="ECO:0000313" key="8">
    <source>
        <dbReference type="EMBL" id="QKX51184.1"/>
    </source>
</evidence>
<comment type="subcellular location">
    <subcellularLocation>
        <location evidence="1 6">Cell membrane</location>
        <topology evidence="1 6">Multi-pass membrane protein</topology>
    </subcellularLocation>
</comment>
<dbReference type="GO" id="GO:0005886">
    <property type="term" value="C:plasma membrane"/>
    <property type="evidence" value="ECO:0007669"/>
    <property type="project" value="UniProtKB-SubCell"/>
</dbReference>
<evidence type="ECO:0000256" key="4">
    <source>
        <dbReference type="ARBA" id="ARBA00022989"/>
    </source>
</evidence>
<dbReference type="PANTHER" id="PTHR46795:SF3">
    <property type="entry name" value="ABC TRANSPORTER PERMEASE"/>
    <property type="match status" value="1"/>
</dbReference>
<evidence type="ECO:0000256" key="3">
    <source>
        <dbReference type="ARBA" id="ARBA00022692"/>
    </source>
</evidence>
<dbReference type="InterPro" id="IPR052536">
    <property type="entry name" value="ABC-4_Integral_Memb_Prot"/>
</dbReference>
<protein>
    <submittedName>
        <fullName evidence="8">ABC transporter permease</fullName>
    </submittedName>
</protein>
<evidence type="ECO:0000259" key="7">
    <source>
        <dbReference type="Pfam" id="PF02687"/>
    </source>
</evidence>
<dbReference type="PIRSF" id="PIRSF018968">
    <property type="entry name" value="ABC_permease_BceB"/>
    <property type="match status" value="1"/>
</dbReference>
<keyword evidence="9" id="KW-1185">Reference proteome</keyword>
<keyword evidence="2 6" id="KW-1003">Cell membrane</keyword>
<feature type="transmembrane region" description="Helical" evidence="6">
    <location>
        <begin position="54"/>
        <end position="76"/>
    </location>
</feature>
<comment type="similarity">
    <text evidence="6">Belongs to the ABC-4 integral membrane protein family.</text>
</comment>
<dbReference type="Proteomes" id="UP000509222">
    <property type="component" value="Chromosome"/>
</dbReference>
<evidence type="ECO:0000313" key="9">
    <source>
        <dbReference type="Proteomes" id="UP000509222"/>
    </source>
</evidence>
<keyword evidence="6" id="KW-0813">Transport</keyword>
<dbReference type="EMBL" id="CP051177">
    <property type="protein sequence ID" value="QKX51184.1"/>
    <property type="molecule type" value="Genomic_DNA"/>
</dbReference>
<proteinExistence type="inferred from homology"/>
<name>A0A7H8QAW6_9BACL</name>
<evidence type="ECO:0000256" key="1">
    <source>
        <dbReference type="ARBA" id="ARBA00004651"/>
    </source>
</evidence>
<dbReference type="InterPro" id="IPR003838">
    <property type="entry name" value="ABC3_permease_C"/>
</dbReference>
<accession>A0A7H8QAW6</accession>
<keyword evidence="3 6" id="KW-0812">Transmembrane</keyword>